<dbReference type="InParanoid" id="A2EEL4"/>
<gene>
    <name evidence="1" type="ORF">TVAG_464690</name>
</gene>
<dbReference type="Proteomes" id="UP000001542">
    <property type="component" value="Unassembled WGS sequence"/>
</dbReference>
<dbReference type="RefSeq" id="XP_001321144.1">
    <property type="nucleotide sequence ID" value="XM_001321109.1"/>
</dbReference>
<proteinExistence type="predicted"/>
<dbReference type="AlphaFoldDB" id="A2EEL4"/>
<accession>A2EEL4</accession>
<dbReference type="VEuPathDB" id="TrichDB:TVAG_464690"/>
<evidence type="ECO:0000313" key="2">
    <source>
        <dbReference type="Proteomes" id="UP000001542"/>
    </source>
</evidence>
<reference evidence="1" key="1">
    <citation type="submission" date="2006-10" db="EMBL/GenBank/DDBJ databases">
        <authorList>
            <person name="Amadeo P."/>
            <person name="Zhao Q."/>
            <person name="Wortman J."/>
            <person name="Fraser-Liggett C."/>
            <person name="Carlton J."/>
        </authorList>
    </citation>
    <scope>NUCLEOTIDE SEQUENCE</scope>
    <source>
        <strain evidence="1">G3</strain>
    </source>
</reference>
<reference evidence="1" key="2">
    <citation type="journal article" date="2007" name="Science">
        <title>Draft genome sequence of the sexually transmitted pathogen Trichomonas vaginalis.</title>
        <authorList>
            <person name="Carlton J.M."/>
            <person name="Hirt R.P."/>
            <person name="Silva J.C."/>
            <person name="Delcher A.L."/>
            <person name="Schatz M."/>
            <person name="Zhao Q."/>
            <person name="Wortman J.R."/>
            <person name="Bidwell S.L."/>
            <person name="Alsmark U.C.M."/>
            <person name="Besteiro S."/>
            <person name="Sicheritz-Ponten T."/>
            <person name="Noel C.J."/>
            <person name="Dacks J.B."/>
            <person name="Foster P.G."/>
            <person name="Simillion C."/>
            <person name="Van de Peer Y."/>
            <person name="Miranda-Saavedra D."/>
            <person name="Barton G.J."/>
            <person name="Westrop G.D."/>
            <person name="Mueller S."/>
            <person name="Dessi D."/>
            <person name="Fiori P.L."/>
            <person name="Ren Q."/>
            <person name="Paulsen I."/>
            <person name="Zhang H."/>
            <person name="Bastida-Corcuera F.D."/>
            <person name="Simoes-Barbosa A."/>
            <person name="Brown M.T."/>
            <person name="Hayes R.D."/>
            <person name="Mukherjee M."/>
            <person name="Okumura C.Y."/>
            <person name="Schneider R."/>
            <person name="Smith A.J."/>
            <person name="Vanacova S."/>
            <person name="Villalvazo M."/>
            <person name="Haas B.J."/>
            <person name="Pertea M."/>
            <person name="Feldblyum T.V."/>
            <person name="Utterback T.R."/>
            <person name="Shu C.L."/>
            <person name="Osoegawa K."/>
            <person name="de Jong P.J."/>
            <person name="Hrdy I."/>
            <person name="Horvathova L."/>
            <person name="Zubacova Z."/>
            <person name="Dolezal P."/>
            <person name="Malik S.B."/>
            <person name="Logsdon J.M. Jr."/>
            <person name="Henze K."/>
            <person name="Gupta A."/>
            <person name="Wang C.C."/>
            <person name="Dunne R.L."/>
            <person name="Upcroft J.A."/>
            <person name="Upcroft P."/>
            <person name="White O."/>
            <person name="Salzberg S.L."/>
            <person name="Tang P."/>
            <person name="Chiu C.-H."/>
            <person name="Lee Y.-S."/>
            <person name="Embley T.M."/>
            <person name="Coombs G.H."/>
            <person name="Mottram J.C."/>
            <person name="Tachezy J."/>
            <person name="Fraser-Liggett C.M."/>
            <person name="Johnson P.J."/>
        </authorList>
    </citation>
    <scope>NUCLEOTIDE SEQUENCE [LARGE SCALE GENOMIC DNA]</scope>
    <source>
        <strain evidence="1">G3</strain>
    </source>
</reference>
<dbReference type="VEuPathDB" id="TrichDB:TVAGG3_1054990"/>
<name>A2EEL4_TRIV3</name>
<evidence type="ECO:0000313" key="1">
    <source>
        <dbReference type="EMBL" id="EAY08921.1"/>
    </source>
</evidence>
<sequence length="176" mass="19862">MGCGGSVVDRKKNKKKNLNPQTKATCLIFGMPDRGQQAFADLMNKTFMTTAFSQITYSFVVVDSSRISRKGWPKQYTQNDNVFISFFFPDFSSPGASLLSLKSLNWLNSQLKDQPKPIVIAKAKNAKEKPNLNTFQNQLSKDVTVYIPIDNGVEDTKNYYEYVKNASENIKIPEAK</sequence>
<organism evidence="1 2">
    <name type="scientific">Trichomonas vaginalis (strain ATCC PRA-98 / G3)</name>
    <dbReference type="NCBI Taxonomy" id="412133"/>
    <lineage>
        <taxon>Eukaryota</taxon>
        <taxon>Metamonada</taxon>
        <taxon>Parabasalia</taxon>
        <taxon>Trichomonadida</taxon>
        <taxon>Trichomonadidae</taxon>
        <taxon>Trichomonas</taxon>
    </lineage>
</organism>
<protein>
    <submittedName>
        <fullName evidence="1">Uncharacterized protein</fullName>
    </submittedName>
</protein>
<dbReference type="KEGG" id="tva:4766831"/>
<keyword evidence="2" id="KW-1185">Reference proteome</keyword>
<dbReference type="EMBL" id="DS113368">
    <property type="protein sequence ID" value="EAY08921.1"/>
    <property type="molecule type" value="Genomic_DNA"/>
</dbReference>